<organism evidence="5 6">
    <name type="scientific">Kibdelosporangium philippinense</name>
    <dbReference type="NCBI Taxonomy" id="211113"/>
    <lineage>
        <taxon>Bacteria</taxon>
        <taxon>Bacillati</taxon>
        <taxon>Actinomycetota</taxon>
        <taxon>Actinomycetes</taxon>
        <taxon>Pseudonocardiales</taxon>
        <taxon>Pseudonocardiaceae</taxon>
        <taxon>Kibdelosporangium</taxon>
    </lineage>
</organism>
<dbReference type="InterPro" id="IPR036390">
    <property type="entry name" value="WH_DNA-bd_sf"/>
</dbReference>
<dbReference type="PROSITE" id="PS00519">
    <property type="entry name" value="HTH_ASNC_1"/>
    <property type="match status" value="1"/>
</dbReference>
<dbReference type="InterPro" id="IPR019885">
    <property type="entry name" value="Tscrpt_reg_HTH_AsnC-type_CS"/>
</dbReference>
<dbReference type="SUPFAM" id="SSF54909">
    <property type="entry name" value="Dimeric alpha+beta barrel"/>
    <property type="match status" value="1"/>
</dbReference>
<evidence type="ECO:0000256" key="1">
    <source>
        <dbReference type="ARBA" id="ARBA00023015"/>
    </source>
</evidence>
<evidence type="ECO:0000256" key="2">
    <source>
        <dbReference type="ARBA" id="ARBA00023125"/>
    </source>
</evidence>
<keyword evidence="3" id="KW-0804">Transcription</keyword>
<keyword evidence="6" id="KW-1185">Reference proteome</keyword>
<dbReference type="Pfam" id="PF13412">
    <property type="entry name" value="HTH_24"/>
    <property type="match status" value="1"/>
</dbReference>
<dbReference type="PROSITE" id="PS50956">
    <property type="entry name" value="HTH_ASNC_2"/>
    <property type="match status" value="1"/>
</dbReference>
<dbReference type="RefSeq" id="WP_233725843.1">
    <property type="nucleotide sequence ID" value="NZ_JAJVCN010000001.1"/>
</dbReference>
<evidence type="ECO:0000313" key="6">
    <source>
        <dbReference type="Proteomes" id="UP001521150"/>
    </source>
</evidence>
<dbReference type="SMART" id="SM00344">
    <property type="entry name" value="HTH_ASNC"/>
    <property type="match status" value="1"/>
</dbReference>
<dbReference type="PANTHER" id="PTHR30154:SF34">
    <property type="entry name" value="TRANSCRIPTIONAL REGULATOR AZLB"/>
    <property type="match status" value="1"/>
</dbReference>
<dbReference type="PANTHER" id="PTHR30154">
    <property type="entry name" value="LEUCINE-RESPONSIVE REGULATORY PROTEIN"/>
    <property type="match status" value="1"/>
</dbReference>
<evidence type="ECO:0000313" key="5">
    <source>
        <dbReference type="EMBL" id="MCE7004316.1"/>
    </source>
</evidence>
<dbReference type="Proteomes" id="UP001521150">
    <property type="component" value="Unassembled WGS sequence"/>
</dbReference>
<dbReference type="InterPro" id="IPR011991">
    <property type="entry name" value="ArsR-like_HTH"/>
</dbReference>
<dbReference type="PRINTS" id="PR00033">
    <property type="entry name" value="HTHASNC"/>
</dbReference>
<accession>A0ABS8ZCA9</accession>
<protein>
    <submittedName>
        <fullName evidence="5">Lrp/AsnC family transcriptional regulator</fullName>
    </submittedName>
</protein>
<evidence type="ECO:0000256" key="3">
    <source>
        <dbReference type="ARBA" id="ARBA00023163"/>
    </source>
</evidence>
<dbReference type="InterPro" id="IPR000485">
    <property type="entry name" value="AsnC-type_HTH_dom"/>
</dbReference>
<dbReference type="Gene3D" id="1.10.10.10">
    <property type="entry name" value="Winged helix-like DNA-binding domain superfamily/Winged helix DNA-binding domain"/>
    <property type="match status" value="1"/>
</dbReference>
<dbReference type="InterPro" id="IPR019887">
    <property type="entry name" value="Tscrpt_reg_AsnC/Lrp_C"/>
</dbReference>
<gene>
    <name evidence="5" type="ORF">LWC34_15940</name>
</gene>
<dbReference type="CDD" id="cd00090">
    <property type="entry name" value="HTH_ARSR"/>
    <property type="match status" value="1"/>
</dbReference>
<dbReference type="InterPro" id="IPR036388">
    <property type="entry name" value="WH-like_DNA-bd_sf"/>
</dbReference>
<dbReference type="SUPFAM" id="SSF46785">
    <property type="entry name" value="Winged helix' DNA-binding domain"/>
    <property type="match status" value="1"/>
</dbReference>
<name>A0ABS8ZCA9_9PSEU</name>
<keyword evidence="1" id="KW-0805">Transcription regulation</keyword>
<comment type="caution">
    <text evidence="5">The sequence shown here is derived from an EMBL/GenBank/DDBJ whole genome shotgun (WGS) entry which is preliminary data.</text>
</comment>
<reference evidence="5 6" key="1">
    <citation type="submission" date="2021-12" db="EMBL/GenBank/DDBJ databases">
        <title>Genome sequence of Kibdelosporangium philippinense ATCC 49844.</title>
        <authorList>
            <person name="Fedorov E.A."/>
            <person name="Omeragic M."/>
            <person name="Shalygina K.F."/>
            <person name="Maclea K.S."/>
        </authorList>
    </citation>
    <scope>NUCLEOTIDE SEQUENCE [LARGE SCALE GENOMIC DNA]</scope>
    <source>
        <strain evidence="5 6">ATCC 49844</strain>
    </source>
</reference>
<sequence length="155" mass="17409">MDDIDLKILTHLQTDGRLTNQELADRVGLSPSPCLRRVRQLERDGVITGYTANVDPPSVGLTITAFVRIRLESHSADVVDEVEQRFREIDNIVEVYLMAGDADYLLRVVVDSFPGYEDLLRTKIRTIPSLASIDTSFAFGTPKLRSPLPLKGKRR</sequence>
<keyword evidence="2" id="KW-0238">DNA-binding</keyword>
<proteinExistence type="predicted"/>
<feature type="domain" description="HTH asnC-type" evidence="4">
    <location>
        <begin position="1"/>
        <end position="62"/>
    </location>
</feature>
<dbReference type="InterPro" id="IPR011008">
    <property type="entry name" value="Dimeric_a/b-barrel"/>
</dbReference>
<dbReference type="Gene3D" id="3.30.70.920">
    <property type="match status" value="1"/>
</dbReference>
<dbReference type="InterPro" id="IPR019888">
    <property type="entry name" value="Tscrpt_reg_AsnC-like"/>
</dbReference>
<dbReference type="EMBL" id="JAJVCN010000001">
    <property type="protein sequence ID" value="MCE7004316.1"/>
    <property type="molecule type" value="Genomic_DNA"/>
</dbReference>
<evidence type="ECO:0000259" key="4">
    <source>
        <dbReference type="PROSITE" id="PS50956"/>
    </source>
</evidence>
<dbReference type="Pfam" id="PF01037">
    <property type="entry name" value="AsnC_trans_reg"/>
    <property type="match status" value="1"/>
</dbReference>